<sequence length="608" mass="67392">MENDMFNAYLPMATHNHMVIDPGSTNLFPDQFVQSGLLDPNNQRQIMANNPSFSSAQEEAMNNLYITSNGGINAYSSVSRNVSHPGDVFSASTGNTDFRENLVGASLSATSLAKLLSASTGFKNHTDGASINAPLALLNGMGTAISSDSCDTRKSSLTETVNCVFGQQDAQCLLLARKDAQDQAPSGKAMSTVRPSYHVTGNSESGWPLNKALLNFDHSYSYYTANNELSLSLGSCRSPMISMPSAPDQSSEVSCSGITQVTSKDSRQADLSEPQDSSHIFRPSFQDVGLGMGLGSAQVLPNNVGFSLFSGSSGPVHFPRVLLGSKYLLVTHDIFAEIACYALENYSEMDDSLGGIEGEVKTSFSSSCSSVRRVPGIGSDDFPHMYEEIKSKSHSDLPFQQHESNIKKSELVTMLQMVDHRYGQCSDQIRGVISAFCDATESHYAQLHTRLALQMITSFYKNLRHRIMNQILLMSQQSGNQCPSDKEKSFESSFIQRQWALQHLRRNDQQSWRPQRGLPEKSVSVLRAWMFQNFLHPYPKDNEKQLLAIKSGLTRSQVSNWFINARVRLWKPMIEEMYSELNRKNRDESGGDRRGHGNIINLRMQNMS</sequence>
<keyword evidence="1" id="KW-0238">DNA-binding</keyword>
<accession>A0ACB7UB67</accession>
<keyword evidence="1" id="KW-0371">Homeobox</keyword>
<proteinExistence type="predicted"/>
<protein>
    <submittedName>
        <fullName evidence="1">Homeobox KN domain-containing protein</fullName>
    </submittedName>
</protein>
<reference evidence="2" key="1">
    <citation type="journal article" date="2022" name="Nat. Commun.">
        <title>Chromosome evolution and the genetic basis of agronomically important traits in greater yam.</title>
        <authorList>
            <person name="Bredeson J.V."/>
            <person name="Lyons J.B."/>
            <person name="Oniyinde I.O."/>
            <person name="Okereke N.R."/>
            <person name="Kolade O."/>
            <person name="Nnabue I."/>
            <person name="Nwadili C.O."/>
            <person name="Hribova E."/>
            <person name="Parker M."/>
            <person name="Nwogha J."/>
            <person name="Shu S."/>
            <person name="Carlson J."/>
            <person name="Kariba R."/>
            <person name="Muthemba S."/>
            <person name="Knop K."/>
            <person name="Barton G.J."/>
            <person name="Sherwood A.V."/>
            <person name="Lopez-Montes A."/>
            <person name="Asiedu R."/>
            <person name="Jamnadass R."/>
            <person name="Muchugi A."/>
            <person name="Goodstein D."/>
            <person name="Egesi C.N."/>
            <person name="Featherston J."/>
            <person name="Asfaw A."/>
            <person name="Simpson G.G."/>
            <person name="Dolezel J."/>
            <person name="Hendre P.S."/>
            <person name="Van Deynze A."/>
            <person name="Kumar P.L."/>
            <person name="Obidiegwu J.E."/>
            <person name="Bhattacharjee R."/>
            <person name="Rokhsar D.S."/>
        </authorList>
    </citation>
    <scope>NUCLEOTIDE SEQUENCE [LARGE SCALE GENOMIC DNA]</scope>
    <source>
        <strain evidence="2">cv. TDa95/00328</strain>
    </source>
</reference>
<organism evidence="1 2">
    <name type="scientific">Dioscorea alata</name>
    <name type="common">Purple yam</name>
    <dbReference type="NCBI Taxonomy" id="55571"/>
    <lineage>
        <taxon>Eukaryota</taxon>
        <taxon>Viridiplantae</taxon>
        <taxon>Streptophyta</taxon>
        <taxon>Embryophyta</taxon>
        <taxon>Tracheophyta</taxon>
        <taxon>Spermatophyta</taxon>
        <taxon>Magnoliopsida</taxon>
        <taxon>Liliopsida</taxon>
        <taxon>Dioscoreales</taxon>
        <taxon>Dioscoreaceae</taxon>
        <taxon>Dioscorea</taxon>
    </lineage>
</organism>
<name>A0ACB7UB67_DIOAL</name>
<evidence type="ECO:0000313" key="2">
    <source>
        <dbReference type="Proteomes" id="UP000827976"/>
    </source>
</evidence>
<gene>
    <name evidence="1" type="ORF">IHE45_17G030600</name>
</gene>
<comment type="caution">
    <text evidence="1">The sequence shown here is derived from an EMBL/GenBank/DDBJ whole genome shotgun (WGS) entry which is preliminary data.</text>
</comment>
<keyword evidence="2" id="KW-1185">Reference proteome</keyword>
<dbReference type="EMBL" id="CM037027">
    <property type="protein sequence ID" value="KAH7657574.1"/>
    <property type="molecule type" value="Genomic_DNA"/>
</dbReference>
<dbReference type="Proteomes" id="UP000827976">
    <property type="component" value="Chromosome 17"/>
</dbReference>
<evidence type="ECO:0000313" key="1">
    <source>
        <dbReference type="EMBL" id="KAH7657574.1"/>
    </source>
</evidence>